<dbReference type="AlphaFoldDB" id="A0AAV8UD33"/>
<feature type="compositionally biased region" description="Polar residues" evidence="1">
    <location>
        <begin position="79"/>
        <end position="89"/>
    </location>
</feature>
<feature type="region of interest" description="Disordered" evidence="1">
    <location>
        <begin position="1"/>
        <end position="150"/>
    </location>
</feature>
<evidence type="ECO:0000256" key="1">
    <source>
        <dbReference type="SAM" id="MobiDB-lite"/>
    </source>
</evidence>
<proteinExistence type="predicted"/>
<feature type="compositionally biased region" description="Low complexity" evidence="1">
    <location>
        <begin position="1"/>
        <end position="11"/>
    </location>
</feature>
<gene>
    <name evidence="2" type="ORF">K2173_025045</name>
</gene>
<evidence type="ECO:0000313" key="2">
    <source>
        <dbReference type="EMBL" id="KAJ8900405.1"/>
    </source>
</evidence>
<name>A0AAV8UD33_9ROSI</name>
<keyword evidence="3" id="KW-1185">Reference proteome</keyword>
<feature type="compositionally biased region" description="Acidic residues" evidence="1">
    <location>
        <begin position="12"/>
        <end position="22"/>
    </location>
</feature>
<comment type="caution">
    <text evidence="2">The sequence shown here is derived from an EMBL/GenBank/DDBJ whole genome shotgun (WGS) entry which is preliminary data.</text>
</comment>
<dbReference type="EMBL" id="JAIWQS010000008">
    <property type="protein sequence ID" value="KAJ8900405.1"/>
    <property type="molecule type" value="Genomic_DNA"/>
</dbReference>
<dbReference type="Proteomes" id="UP001159364">
    <property type="component" value="Linkage Group LG08"/>
</dbReference>
<protein>
    <submittedName>
        <fullName evidence="2">Uncharacterized protein</fullName>
    </submittedName>
</protein>
<dbReference type="InterPro" id="IPR040381">
    <property type="entry name" value="At4g14450-like"/>
</dbReference>
<dbReference type="PANTHER" id="PTHR33912:SF3">
    <property type="entry name" value="OS01G0939400 PROTEIN"/>
    <property type="match status" value="1"/>
</dbReference>
<evidence type="ECO:0000313" key="3">
    <source>
        <dbReference type="Proteomes" id="UP001159364"/>
    </source>
</evidence>
<organism evidence="2 3">
    <name type="scientific">Erythroxylum novogranatense</name>
    <dbReference type="NCBI Taxonomy" id="1862640"/>
    <lineage>
        <taxon>Eukaryota</taxon>
        <taxon>Viridiplantae</taxon>
        <taxon>Streptophyta</taxon>
        <taxon>Embryophyta</taxon>
        <taxon>Tracheophyta</taxon>
        <taxon>Spermatophyta</taxon>
        <taxon>Magnoliopsida</taxon>
        <taxon>eudicotyledons</taxon>
        <taxon>Gunneridae</taxon>
        <taxon>Pentapetalae</taxon>
        <taxon>rosids</taxon>
        <taxon>fabids</taxon>
        <taxon>Malpighiales</taxon>
        <taxon>Erythroxylaceae</taxon>
        <taxon>Erythroxylum</taxon>
    </lineage>
</organism>
<feature type="compositionally biased region" description="Basic and acidic residues" evidence="1">
    <location>
        <begin position="23"/>
        <end position="49"/>
    </location>
</feature>
<sequence length="177" mass="19148">MLSLVDYASSSSDDDVEEDTIEQETRNDTKQVAKREPSPPKMPTTDRRSGLASDEQVRLQNNAHPSVTPVMKLPDASLLLNSPSVSPMNGSDHASRVSAAMAENASRKRESNGLSSSLPRNKIPKGTLRQTKSVPDTVGGLLVPPQLSGRSNVLTEDLGKLFVRKHSELSTELNTSE</sequence>
<dbReference type="PANTHER" id="PTHR33912">
    <property type="entry name" value="OS01G0939400 PROTEIN"/>
    <property type="match status" value="1"/>
</dbReference>
<reference evidence="2 3" key="1">
    <citation type="submission" date="2021-09" db="EMBL/GenBank/DDBJ databases">
        <title>Genomic insights and catalytic innovation underlie evolution of tropane alkaloids biosynthesis.</title>
        <authorList>
            <person name="Wang Y.-J."/>
            <person name="Tian T."/>
            <person name="Huang J.-P."/>
            <person name="Huang S.-X."/>
        </authorList>
    </citation>
    <scope>NUCLEOTIDE SEQUENCE [LARGE SCALE GENOMIC DNA]</scope>
    <source>
        <strain evidence="2">KIB-2018</strain>
        <tissue evidence="2">Leaf</tissue>
    </source>
</reference>
<accession>A0AAV8UD33</accession>